<keyword evidence="3 6" id="KW-0479">Metal-binding</keyword>
<comment type="cofactor">
    <cofactor evidence="1">
        <name>FMN</name>
        <dbReference type="ChEBI" id="CHEBI:58210"/>
    </cofactor>
</comment>
<evidence type="ECO:0000256" key="4">
    <source>
        <dbReference type="ARBA" id="ARBA00023002"/>
    </source>
</evidence>
<sequence length="482" mass="52450">MIPIDQAELAKHNTAASCWVVIHGKVWDVTDFLNEHPGGVGLIMKFAGQDATDSYDEIHNADLVAEILPAQNYRGNLGHDFTATAQALDTNVQKTKTNSKSIYPPLSSLINISDFEKVAQLYLSPSAWAYYSSGSEDEISLQDSRRLFTRISLRPRILRNVETISTSTSILGITSSLPFYISPTGQGRYAHREAETILTRAAGIEGIVYCTPTRSSTPHEAVFGARVSRDQAVFFQLYANRDRGKTQELIRQAEALGAAAIFLTVDSPVLGRRERDERVIIEYLGEQEGQQSAADAVANAGVAKSSATGLLSSSLTWEDLHWIKETTSLPLVIKGIQSVEDAILAFDRGVQGIVLSNHGGRSLDTAQAPILTLLEISRHAPHLLAPEMRHRFQVFLDGGIRRGTDVLKALALGATAVGIGRPFLYALTAGYGEAGVRRLVQMLRTELKVSMALAGAVSVQGVVGDMVNSVRAEREVSRRVKL</sequence>
<dbReference type="OrthoDB" id="1925334at2759"/>
<protein>
    <submittedName>
        <fullName evidence="9">Glycolate oxidase</fullName>
    </submittedName>
</protein>
<feature type="domain" description="Cytochrome b5 heme-binding" evidence="7">
    <location>
        <begin position="1"/>
        <end position="78"/>
    </location>
</feature>
<dbReference type="STRING" id="1141098.A0A1Y2EFG7"/>
<dbReference type="GeneID" id="63779086"/>
<dbReference type="AlphaFoldDB" id="A0A1Y2EFG7"/>
<dbReference type="InterPro" id="IPR001199">
    <property type="entry name" value="Cyt_B5-like_heme/steroid-bd"/>
</dbReference>
<evidence type="ECO:0000256" key="1">
    <source>
        <dbReference type="ARBA" id="ARBA00001917"/>
    </source>
</evidence>
<organism evidence="9 10">
    <name type="scientific">Pseudomassariella vexata</name>
    <dbReference type="NCBI Taxonomy" id="1141098"/>
    <lineage>
        <taxon>Eukaryota</taxon>
        <taxon>Fungi</taxon>
        <taxon>Dikarya</taxon>
        <taxon>Ascomycota</taxon>
        <taxon>Pezizomycotina</taxon>
        <taxon>Sordariomycetes</taxon>
        <taxon>Xylariomycetidae</taxon>
        <taxon>Amphisphaeriales</taxon>
        <taxon>Pseudomassariaceae</taxon>
        <taxon>Pseudomassariella</taxon>
    </lineage>
</organism>
<dbReference type="GO" id="GO:0020037">
    <property type="term" value="F:heme binding"/>
    <property type="evidence" value="ECO:0007669"/>
    <property type="project" value="UniProtKB-UniRule"/>
</dbReference>
<dbReference type="Proteomes" id="UP000193689">
    <property type="component" value="Unassembled WGS sequence"/>
</dbReference>
<dbReference type="InterPro" id="IPR037396">
    <property type="entry name" value="FMN_HAD"/>
</dbReference>
<dbReference type="InterPro" id="IPR013785">
    <property type="entry name" value="Aldolase_TIM"/>
</dbReference>
<comment type="similarity">
    <text evidence="6">Belongs to the cytochrome b5 family.</text>
</comment>
<feature type="domain" description="FMN hydroxy acid dehydrogenase" evidence="8">
    <location>
        <begin position="104"/>
        <end position="472"/>
    </location>
</feature>
<evidence type="ECO:0000313" key="9">
    <source>
        <dbReference type="EMBL" id="ORY70328.1"/>
    </source>
</evidence>
<evidence type="ECO:0000313" key="10">
    <source>
        <dbReference type="Proteomes" id="UP000193689"/>
    </source>
</evidence>
<dbReference type="PANTHER" id="PTHR10578">
    <property type="entry name" value="S -2-HYDROXY-ACID OXIDASE-RELATED"/>
    <property type="match status" value="1"/>
</dbReference>
<evidence type="ECO:0000256" key="5">
    <source>
        <dbReference type="ARBA" id="ARBA00023004"/>
    </source>
</evidence>
<evidence type="ECO:0000256" key="2">
    <source>
        <dbReference type="ARBA" id="ARBA00022617"/>
    </source>
</evidence>
<name>A0A1Y2EFG7_9PEZI</name>
<dbReference type="InterPro" id="IPR018506">
    <property type="entry name" value="Cyt_B5_heme-BS"/>
</dbReference>
<evidence type="ECO:0000259" key="7">
    <source>
        <dbReference type="PROSITE" id="PS50255"/>
    </source>
</evidence>
<dbReference type="GO" id="GO:0046872">
    <property type="term" value="F:metal ion binding"/>
    <property type="evidence" value="ECO:0007669"/>
    <property type="project" value="UniProtKB-UniRule"/>
</dbReference>
<gene>
    <name evidence="9" type="ORF">BCR38DRAFT_471646</name>
</gene>
<dbReference type="SUPFAM" id="SSF51395">
    <property type="entry name" value="FMN-linked oxidoreductases"/>
    <property type="match status" value="1"/>
</dbReference>
<dbReference type="PANTHER" id="PTHR10578:SF148">
    <property type="entry name" value="L-LACTATE DEHYDROGENASE (CYTOCHROME)"/>
    <property type="match status" value="1"/>
</dbReference>
<dbReference type="CDD" id="cd02922">
    <property type="entry name" value="FCB2_FMN"/>
    <property type="match status" value="1"/>
</dbReference>
<keyword evidence="2 6" id="KW-0349">Heme</keyword>
<dbReference type="GO" id="GO:0016491">
    <property type="term" value="F:oxidoreductase activity"/>
    <property type="evidence" value="ECO:0007669"/>
    <property type="project" value="UniProtKB-KW"/>
</dbReference>
<dbReference type="InterPro" id="IPR036400">
    <property type="entry name" value="Cyt_B5-like_heme/steroid_sf"/>
</dbReference>
<evidence type="ECO:0000256" key="6">
    <source>
        <dbReference type="RuleBase" id="RU362121"/>
    </source>
</evidence>
<evidence type="ECO:0000256" key="3">
    <source>
        <dbReference type="ARBA" id="ARBA00022723"/>
    </source>
</evidence>
<keyword evidence="10" id="KW-1185">Reference proteome</keyword>
<dbReference type="PROSITE" id="PS50255">
    <property type="entry name" value="CYTOCHROME_B5_2"/>
    <property type="match status" value="1"/>
</dbReference>
<dbReference type="InterPro" id="IPR000262">
    <property type="entry name" value="FMN-dep_DH"/>
</dbReference>
<dbReference type="PRINTS" id="PR00363">
    <property type="entry name" value="CYTOCHROMEB5"/>
</dbReference>
<dbReference type="Pfam" id="PF01070">
    <property type="entry name" value="FMN_dh"/>
    <property type="match status" value="1"/>
</dbReference>
<reference evidence="9 10" key="1">
    <citation type="submission" date="2016-07" db="EMBL/GenBank/DDBJ databases">
        <title>Pervasive Adenine N6-methylation of Active Genes in Fungi.</title>
        <authorList>
            <consortium name="DOE Joint Genome Institute"/>
            <person name="Mondo S.J."/>
            <person name="Dannebaum R.O."/>
            <person name="Kuo R.C."/>
            <person name="Labutti K."/>
            <person name="Haridas S."/>
            <person name="Kuo A."/>
            <person name="Salamov A."/>
            <person name="Ahrendt S.R."/>
            <person name="Lipzen A."/>
            <person name="Sullivan W."/>
            <person name="Andreopoulos W.B."/>
            <person name="Clum A."/>
            <person name="Lindquist E."/>
            <person name="Daum C."/>
            <person name="Ramamoorthy G.K."/>
            <person name="Gryganskyi A."/>
            <person name="Culley D."/>
            <person name="Magnuson J.K."/>
            <person name="James T.Y."/>
            <person name="O'Malley M.A."/>
            <person name="Stajich J.E."/>
            <person name="Spatafora J.W."/>
            <person name="Visel A."/>
            <person name="Grigoriev I.V."/>
        </authorList>
    </citation>
    <scope>NUCLEOTIDE SEQUENCE [LARGE SCALE GENOMIC DNA]</scope>
    <source>
        <strain evidence="9 10">CBS 129021</strain>
    </source>
</reference>
<dbReference type="EMBL" id="MCFJ01000002">
    <property type="protein sequence ID" value="ORY70328.1"/>
    <property type="molecule type" value="Genomic_DNA"/>
</dbReference>
<dbReference type="SUPFAM" id="SSF55856">
    <property type="entry name" value="Cytochrome b5-like heme/steroid binding domain"/>
    <property type="match status" value="1"/>
</dbReference>
<proteinExistence type="inferred from homology"/>
<dbReference type="PROSITE" id="PS51349">
    <property type="entry name" value="FMN_HYDROXY_ACID_DH_2"/>
    <property type="match status" value="1"/>
</dbReference>
<comment type="caution">
    <text evidence="9">The sequence shown here is derived from an EMBL/GenBank/DDBJ whole genome shotgun (WGS) entry which is preliminary data.</text>
</comment>
<dbReference type="Pfam" id="PF00173">
    <property type="entry name" value="Cyt-b5"/>
    <property type="match status" value="1"/>
</dbReference>
<dbReference type="Gene3D" id="3.20.20.70">
    <property type="entry name" value="Aldolase class I"/>
    <property type="match status" value="1"/>
</dbReference>
<dbReference type="SMART" id="SM01117">
    <property type="entry name" value="Cyt-b5"/>
    <property type="match status" value="1"/>
</dbReference>
<keyword evidence="5 6" id="KW-0408">Iron</keyword>
<accession>A0A1Y2EFG7</accession>
<keyword evidence="4" id="KW-0560">Oxidoreductase</keyword>
<dbReference type="InterPro" id="IPR037458">
    <property type="entry name" value="L-MDH/L-LDH_FMN-bd"/>
</dbReference>
<evidence type="ECO:0000259" key="8">
    <source>
        <dbReference type="PROSITE" id="PS51349"/>
    </source>
</evidence>
<dbReference type="Gene3D" id="3.10.120.10">
    <property type="entry name" value="Cytochrome b5-like heme/steroid binding domain"/>
    <property type="match status" value="1"/>
</dbReference>
<dbReference type="RefSeq" id="XP_040720278.1">
    <property type="nucleotide sequence ID" value="XM_040862874.1"/>
</dbReference>
<dbReference type="InParanoid" id="A0A1Y2EFG7"/>
<dbReference type="PROSITE" id="PS00191">
    <property type="entry name" value="CYTOCHROME_B5_1"/>
    <property type="match status" value="1"/>
</dbReference>